<dbReference type="SUPFAM" id="SSF49899">
    <property type="entry name" value="Concanavalin A-like lectins/glucanases"/>
    <property type="match status" value="1"/>
</dbReference>
<dbReference type="Gene3D" id="2.60.120.260">
    <property type="entry name" value="Galactose-binding domain-like"/>
    <property type="match status" value="2"/>
</dbReference>
<dbReference type="InterPro" id="IPR013783">
    <property type="entry name" value="Ig-like_fold"/>
</dbReference>
<feature type="compositionally biased region" description="Acidic residues" evidence="1">
    <location>
        <begin position="1361"/>
        <end position="1374"/>
    </location>
</feature>
<feature type="domain" description="DUF11" evidence="3">
    <location>
        <begin position="1397"/>
        <end position="1511"/>
    </location>
</feature>
<dbReference type="InterPro" id="IPR051172">
    <property type="entry name" value="Chlamydia_OmcB"/>
</dbReference>
<evidence type="ECO:0000259" key="3">
    <source>
        <dbReference type="Pfam" id="PF01345"/>
    </source>
</evidence>
<feature type="region of interest" description="Disordered" evidence="1">
    <location>
        <begin position="1504"/>
        <end position="1523"/>
    </location>
</feature>
<dbReference type="Pfam" id="PF01345">
    <property type="entry name" value="DUF11"/>
    <property type="match status" value="5"/>
</dbReference>
<keyword evidence="5" id="KW-1185">Reference proteome</keyword>
<organism evidence="4 5">
    <name type="scientific">Ornithinibacillus hominis</name>
    <dbReference type="NCBI Taxonomy" id="2763055"/>
    <lineage>
        <taxon>Bacteria</taxon>
        <taxon>Bacillati</taxon>
        <taxon>Bacillota</taxon>
        <taxon>Bacilli</taxon>
        <taxon>Bacillales</taxon>
        <taxon>Bacillaceae</taxon>
        <taxon>Ornithinibacillus</taxon>
    </lineage>
</organism>
<evidence type="ECO:0000313" key="5">
    <source>
        <dbReference type="Proteomes" id="UP000637359"/>
    </source>
</evidence>
<comment type="caution">
    <text evidence="4">The sequence shown here is derived from an EMBL/GenBank/DDBJ whole genome shotgun (WGS) entry which is preliminary data.</text>
</comment>
<feature type="domain" description="DUF11" evidence="3">
    <location>
        <begin position="951"/>
        <end position="1084"/>
    </location>
</feature>
<dbReference type="InterPro" id="IPR056573">
    <property type="entry name" value="Lectin_L-type_dom"/>
</dbReference>
<feature type="domain" description="DUF11" evidence="3">
    <location>
        <begin position="1118"/>
        <end position="1230"/>
    </location>
</feature>
<dbReference type="PANTHER" id="PTHR34819:SF3">
    <property type="entry name" value="CELL SURFACE PROTEIN"/>
    <property type="match status" value="1"/>
</dbReference>
<dbReference type="PANTHER" id="PTHR34819">
    <property type="entry name" value="LARGE CYSTEINE-RICH PERIPLASMIC PROTEIN OMCB"/>
    <property type="match status" value="1"/>
</dbReference>
<feature type="domain" description="DUF11" evidence="3">
    <location>
        <begin position="604"/>
        <end position="720"/>
    </location>
</feature>
<dbReference type="Gene3D" id="2.60.40.740">
    <property type="match status" value="5"/>
</dbReference>
<dbReference type="InterPro" id="IPR047589">
    <property type="entry name" value="DUF11_rpt"/>
</dbReference>
<feature type="domain" description="DUF11" evidence="3">
    <location>
        <begin position="1262"/>
        <end position="1367"/>
    </location>
</feature>
<dbReference type="RefSeq" id="WP_186868062.1">
    <property type="nucleotide sequence ID" value="NZ_JACOOL010000001.1"/>
</dbReference>
<dbReference type="GO" id="GO:0030246">
    <property type="term" value="F:carbohydrate binding"/>
    <property type="evidence" value="ECO:0007669"/>
    <property type="project" value="InterPro"/>
</dbReference>
<dbReference type="InterPro" id="IPR008966">
    <property type="entry name" value="Adhesion_dom_sf"/>
</dbReference>
<accession>A0A923L2P4</accession>
<dbReference type="NCBIfam" id="TIGR04226">
    <property type="entry name" value="RrgB_K2N_iso_D2"/>
    <property type="match status" value="3"/>
</dbReference>
<dbReference type="SUPFAM" id="SSF49401">
    <property type="entry name" value="Bacterial adhesins"/>
    <property type="match status" value="5"/>
</dbReference>
<reference evidence="4" key="1">
    <citation type="submission" date="2020-08" db="EMBL/GenBank/DDBJ databases">
        <title>Genome public.</title>
        <authorList>
            <person name="Liu C."/>
            <person name="Sun Q."/>
        </authorList>
    </citation>
    <scope>NUCLEOTIDE SEQUENCE</scope>
    <source>
        <strain evidence="4">BX22</strain>
    </source>
</reference>
<dbReference type="Pfam" id="PF00139">
    <property type="entry name" value="Lectin_legB"/>
    <property type="match status" value="1"/>
</dbReference>
<dbReference type="Gene3D" id="2.60.120.200">
    <property type="match status" value="1"/>
</dbReference>
<proteinExistence type="predicted"/>
<sequence>MRINRKVREGMHQVSICLLILLVMLYSIFPSIAPLVQAEGGAAEDVTATATDSKWLTYKFDEFSNDKFNQLFTVNGAAEVPNGAEFIRLTPAETIQSGAVFNNNKLCPVNNYSFSTAFSFMMSNQSAAGPSDGLTFTLQTGTTSLEVPGGSVGYYGLSPSFTIKYDTFKNDVYQDPSDNYIGLATNGELVNQPGWFTDLNQYNASNGTNFVLSNGTMYYTWIDYDSVAQTVQVLLGTTPDRASANKVLDVDGIDLSNIFGGQPFHAGFTAATGSPNYETHDIHSWYFVNDYAPITTLNPQNDYKIAPSNVELVTESASSPGVHNVTVTLTDPSGNPVAGAVPDSFTTTSGELTGPNGEPLTELVSDTEGKIHALLVNADHSTEVTVSANVNCIEVSDTIPATEQPPDMEEPPVGACPVPVALINGSFEEPTARMPGDTGSPGAEHAWQYFYEYEVPGWQTTASDKFIQIMKSEYLLAGMEINPPHGNQYAELNADQVSALYQDVETTPRQTIYWRVAHRGLLGEDTMAVQIGSVDTPADELPVIQEISTGNTGWEYYSGSYTVPAGQATTRFAFNSIDAAGGDQRWGNLLDDVFLGTKPCVVAEKTVSPEGEVFAGQELTYEVTVKNNGGDIAADAVFEDAIPEGTEYVPGSLKIIDGPGAGNLTDIEGDDAGHFDGKKVIVELGDLPNTNNLPDGITVQFKVKALDTDAEREVINKAFINYNNLLINERETTETNETTNTILPREGIDACAAPVALINGSFEEPDVLNVPDEAVYYDPGSTWKAIYDDFVPGWQTTDSTGSLEVGSPKLGIYPDPNSKYHYMTNVPDGEQYVELNAYDFGQLYQDVETTPGQTISWRLSHRAAYDFQTHGYDKMAVRIGSNATDPAHLPVVETISTHTTEGWVEYRGNYSVPAGQTITRFGFEAVESVLGEPSSGNFLDNIFLGTEPCVVVEKTVSPEGEVLAGQELTYEVTVKNNGGDIAANAVFEDAIPAGTKYVPGSLKIIDGPGTGDLTDQKGDDAGWYDEESNNVIIELGDLPNTNDLPNGVTVQFKVKALVDDTVSEIINKAKINYDNLLTNESKTTESNETTTELAYQKPVLESQKTAEVFEKADGNTDLEHPEVGDILTYTIQTRNTVEDSLVKNLIIRDELPEGLEYVTGTLSVDGVSVTDEEDDDAGHSLNGEILGSFGDITDTEWHTVTFQVVVGEGQASKDIKNIATVDGDNLEEPDEPSEEVLVYPRNPNLESDKFSSIEEKGEGNNDADKYQVGDTIKYTIQSRNTVRESVVENFVISDVLPEGLTYVEGSLEASHEGATNFTNGAITANFGEVTDDEWRIVTFLATIDAGQSGQTIQNTATVDGDNVEEPDEPSEEFQVDPREPRLESEKTYDIAEKLEGNTDAEHPEVGDILTYTIQTRNTIEDSLVKNLTIHDVLPEGLEYVEGTLTVDGVSVTDEEDEDVGHSVDGEIFGAFGDITDTEWHSITFQVEIGPGQAGQDIKNIATVDGDNIDEPDEPSEEVLVYPR</sequence>
<evidence type="ECO:0000256" key="1">
    <source>
        <dbReference type="SAM" id="MobiDB-lite"/>
    </source>
</evidence>
<evidence type="ECO:0000313" key="4">
    <source>
        <dbReference type="EMBL" id="MBC5635351.1"/>
    </source>
</evidence>
<dbReference type="InterPro" id="IPR001434">
    <property type="entry name" value="OmcB-like_DUF11"/>
</dbReference>
<gene>
    <name evidence="4" type="ORF">H8S33_00805</name>
</gene>
<dbReference type="InterPro" id="IPR013320">
    <property type="entry name" value="ConA-like_dom_sf"/>
</dbReference>
<name>A0A923L2P4_9BACI</name>
<dbReference type="InterPro" id="IPR001220">
    <property type="entry name" value="Legume_lectin_dom"/>
</dbReference>
<feature type="region of interest" description="Disordered" evidence="1">
    <location>
        <begin position="1360"/>
        <end position="1383"/>
    </location>
</feature>
<dbReference type="InterPro" id="IPR026466">
    <property type="entry name" value="Fim_isopep_form_D2_dom"/>
</dbReference>
<dbReference type="Proteomes" id="UP000637359">
    <property type="component" value="Unassembled WGS sequence"/>
</dbReference>
<dbReference type="NCBIfam" id="TIGR01451">
    <property type="entry name" value="B_ant_repeat"/>
    <property type="match status" value="5"/>
</dbReference>
<feature type="domain" description="Legume lectin" evidence="2">
    <location>
        <begin position="57"/>
        <end position="292"/>
    </location>
</feature>
<protein>
    <submittedName>
        <fullName evidence="4">DUF11 domain-containing protein</fullName>
    </submittedName>
</protein>
<evidence type="ECO:0000259" key="2">
    <source>
        <dbReference type="Pfam" id="PF00139"/>
    </source>
</evidence>
<feature type="compositionally biased region" description="Acidic residues" evidence="1">
    <location>
        <begin position="1506"/>
        <end position="1516"/>
    </location>
</feature>
<dbReference type="CDD" id="cd01951">
    <property type="entry name" value="lectin_L-type"/>
    <property type="match status" value="1"/>
</dbReference>
<dbReference type="Gene3D" id="2.60.40.10">
    <property type="entry name" value="Immunoglobulins"/>
    <property type="match status" value="1"/>
</dbReference>
<dbReference type="EMBL" id="JACOOL010000001">
    <property type="protein sequence ID" value="MBC5635351.1"/>
    <property type="molecule type" value="Genomic_DNA"/>
</dbReference>